<organism evidence="5 6">
    <name type="scientific">Alkalicoccus saliphilus</name>
    <dbReference type="NCBI Taxonomy" id="200989"/>
    <lineage>
        <taxon>Bacteria</taxon>
        <taxon>Bacillati</taxon>
        <taxon>Bacillota</taxon>
        <taxon>Bacilli</taxon>
        <taxon>Bacillales</taxon>
        <taxon>Bacillaceae</taxon>
        <taxon>Alkalicoccus</taxon>
    </lineage>
</organism>
<dbReference type="InterPro" id="IPR050706">
    <property type="entry name" value="Cyclic-di-GMP_PDE-like"/>
</dbReference>
<feature type="domain" description="MHYT" evidence="4">
    <location>
        <begin position="20"/>
        <end position="212"/>
    </location>
</feature>
<dbReference type="OrthoDB" id="9759607at2"/>
<dbReference type="CDD" id="cd01948">
    <property type="entry name" value="EAL"/>
    <property type="match status" value="1"/>
</dbReference>
<feature type="transmembrane region" description="Helical" evidence="1">
    <location>
        <begin position="60"/>
        <end position="81"/>
    </location>
</feature>
<accession>A0A2T4U4D5</accession>
<feature type="transmembrane region" description="Helical" evidence="1">
    <location>
        <begin position="119"/>
        <end position="138"/>
    </location>
</feature>
<evidence type="ECO:0000259" key="2">
    <source>
        <dbReference type="PROSITE" id="PS50883"/>
    </source>
</evidence>
<evidence type="ECO:0008006" key="7">
    <source>
        <dbReference type="Google" id="ProtNLM"/>
    </source>
</evidence>
<dbReference type="InterPro" id="IPR001633">
    <property type="entry name" value="EAL_dom"/>
</dbReference>
<dbReference type="GO" id="GO:0016020">
    <property type="term" value="C:membrane"/>
    <property type="evidence" value="ECO:0007669"/>
    <property type="project" value="UniProtKB-UniRule"/>
</dbReference>
<protein>
    <recommendedName>
        <fullName evidence="7">Bifunctional diguanylate cyclase/phosphodiesterase</fullName>
    </recommendedName>
</protein>
<dbReference type="Pfam" id="PF00563">
    <property type="entry name" value="EAL"/>
    <property type="match status" value="1"/>
</dbReference>
<dbReference type="AlphaFoldDB" id="A0A2T4U4D5"/>
<evidence type="ECO:0000313" key="6">
    <source>
        <dbReference type="Proteomes" id="UP000240509"/>
    </source>
</evidence>
<dbReference type="Gene3D" id="3.30.70.270">
    <property type="match status" value="1"/>
</dbReference>
<dbReference type="RefSeq" id="WP_107585483.1">
    <property type="nucleotide sequence ID" value="NZ_PZJJ01000021.1"/>
</dbReference>
<dbReference type="Gene3D" id="3.20.20.450">
    <property type="entry name" value="EAL domain"/>
    <property type="match status" value="1"/>
</dbReference>
<feature type="transmembrane region" description="Helical" evidence="1">
    <location>
        <begin position="20"/>
        <end position="40"/>
    </location>
</feature>
<dbReference type="SUPFAM" id="SSF141868">
    <property type="entry name" value="EAL domain-like"/>
    <property type="match status" value="1"/>
</dbReference>
<dbReference type="CDD" id="cd01949">
    <property type="entry name" value="GGDEF"/>
    <property type="match status" value="1"/>
</dbReference>
<sequence>MNKEGLLFMQNTLMVLEASYDWRLILLSIAIACTGAFVAFEINRRLTKLTEPKQINKWIFIGSVVLATSIWSMHFIGMSAYQLHIPMDYDSSWTFVSFLAAFTASLTAFYVLHQKQRSIFALLAAGLITGAGITAMHYTGMHAVSFAGEVTYSAASVIGSSVIAVAGSFAAFALFTYMKISRPLLQRSGASVFLGLAVSSMHYTGMEGTSFCIPETYSLFLTPEPVVNQSSLLTATITGTAVIFISVQWILFQEKRWFQETHYKDAITGLYNQRFWMKEAPSWNEEYKVIIYADIMRLRALNQSYGFTSGDAVLKQVAETLQKRLSPESRIFKSEGSKFLLCLKESGNLTVDAQLNALQLPYEANVFQDNQRIHLALCFGGTAVDSSASPERLAAQAEIALAHAKQQERPLFFYEEKNHQDLSDEWMEMSLRKALQNKEMDVYYQPQVKTHSGEVHKVEALVRWQHPDYGVISPGVFIDAAERFGLIMPLTLQVVEKVCLQLKEWRKTAASIQRVSINLSPLHFEFVDANCQITDLVHRHGIPPEMIEWELTETSMVENLQQMAGQLLELEKEGFSIALDDFGAGVSSLTRLQELPIHTLKLDKHFMNKFPGSDKKQQVIQLMITFAELSGMEIVCEGVETKEQLDALRKMNAGFIQGYIFQHPVPASELKYSFTEGRDMTL</sequence>
<dbReference type="SUPFAM" id="SSF55073">
    <property type="entry name" value="Nucleotide cyclase"/>
    <property type="match status" value="1"/>
</dbReference>
<feature type="transmembrane region" description="Helical" evidence="1">
    <location>
        <begin position="93"/>
        <end position="112"/>
    </location>
</feature>
<keyword evidence="1" id="KW-1133">Transmembrane helix</keyword>
<evidence type="ECO:0000259" key="3">
    <source>
        <dbReference type="PROSITE" id="PS50887"/>
    </source>
</evidence>
<comment type="caution">
    <text evidence="5">The sequence shown here is derived from an EMBL/GenBank/DDBJ whole genome shotgun (WGS) entry which is preliminary data.</text>
</comment>
<proteinExistence type="predicted"/>
<dbReference type="InterPro" id="IPR000160">
    <property type="entry name" value="GGDEF_dom"/>
</dbReference>
<dbReference type="PROSITE" id="PS50883">
    <property type="entry name" value="EAL"/>
    <property type="match status" value="1"/>
</dbReference>
<dbReference type="InterPro" id="IPR035919">
    <property type="entry name" value="EAL_sf"/>
</dbReference>
<dbReference type="Pfam" id="PF03707">
    <property type="entry name" value="MHYT"/>
    <property type="match status" value="3"/>
</dbReference>
<name>A0A2T4U4D5_9BACI</name>
<dbReference type="EMBL" id="PZJJ01000021">
    <property type="protein sequence ID" value="PTL38254.1"/>
    <property type="molecule type" value="Genomic_DNA"/>
</dbReference>
<evidence type="ECO:0000313" key="5">
    <source>
        <dbReference type="EMBL" id="PTL38254.1"/>
    </source>
</evidence>
<dbReference type="PROSITE" id="PS50924">
    <property type="entry name" value="MHYT"/>
    <property type="match status" value="1"/>
</dbReference>
<keyword evidence="1" id="KW-0812">Transmembrane</keyword>
<feature type="domain" description="GGDEF" evidence="3">
    <location>
        <begin position="286"/>
        <end position="417"/>
    </location>
</feature>
<keyword evidence="1" id="KW-0472">Membrane</keyword>
<dbReference type="SMART" id="SM00052">
    <property type="entry name" value="EAL"/>
    <property type="match status" value="1"/>
</dbReference>
<evidence type="ECO:0000259" key="4">
    <source>
        <dbReference type="PROSITE" id="PS50924"/>
    </source>
</evidence>
<dbReference type="NCBIfam" id="TIGR00254">
    <property type="entry name" value="GGDEF"/>
    <property type="match status" value="1"/>
</dbReference>
<evidence type="ECO:0000256" key="1">
    <source>
        <dbReference type="PROSITE-ProRule" id="PRU00244"/>
    </source>
</evidence>
<reference evidence="5 6" key="1">
    <citation type="submission" date="2018-03" db="EMBL/GenBank/DDBJ databases">
        <title>Alkalicoccus saliphilus sp. nov., isolated from a mineral pool.</title>
        <authorList>
            <person name="Zhao B."/>
        </authorList>
    </citation>
    <scope>NUCLEOTIDE SEQUENCE [LARGE SCALE GENOMIC DNA]</scope>
    <source>
        <strain evidence="5 6">6AG</strain>
    </source>
</reference>
<feature type="transmembrane region" description="Helical" evidence="1">
    <location>
        <begin position="226"/>
        <end position="252"/>
    </location>
</feature>
<dbReference type="SMART" id="SM00267">
    <property type="entry name" value="GGDEF"/>
    <property type="match status" value="1"/>
</dbReference>
<keyword evidence="6" id="KW-1185">Reference proteome</keyword>
<dbReference type="InterPro" id="IPR005330">
    <property type="entry name" value="MHYT_dom"/>
</dbReference>
<dbReference type="Pfam" id="PF00990">
    <property type="entry name" value="GGDEF"/>
    <property type="match status" value="1"/>
</dbReference>
<dbReference type="InterPro" id="IPR029787">
    <property type="entry name" value="Nucleotide_cyclase"/>
</dbReference>
<dbReference type="PANTHER" id="PTHR33121">
    <property type="entry name" value="CYCLIC DI-GMP PHOSPHODIESTERASE PDEF"/>
    <property type="match status" value="1"/>
</dbReference>
<gene>
    <name evidence="5" type="ORF">C6Y45_12065</name>
</gene>
<dbReference type="InterPro" id="IPR043128">
    <property type="entry name" value="Rev_trsase/Diguanyl_cyclase"/>
</dbReference>
<feature type="transmembrane region" description="Helical" evidence="1">
    <location>
        <begin position="150"/>
        <end position="177"/>
    </location>
</feature>
<dbReference type="GO" id="GO:0071111">
    <property type="term" value="F:cyclic-guanylate-specific phosphodiesterase activity"/>
    <property type="evidence" value="ECO:0007669"/>
    <property type="project" value="InterPro"/>
</dbReference>
<feature type="domain" description="EAL" evidence="2">
    <location>
        <begin position="424"/>
        <end position="678"/>
    </location>
</feature>
<dbReference type="Proteomes" id="UP000240509">
    <property type="component" value="Unassembled WGS sequence"/>
</dbReference>
<dbReference type="PROSITE" id="PS50887">
    <property type="entry name" value="GGDEF"/>
    <property type="match status" value="1"/>
</dbReference>
<dbReference type="PANTHER" id="PTHR33121:SF70">
    <property type="entry name" value="SIGNALING PROTEIN YKOW"/>
    <property type="match status" value="1"/>
</dbReference>